<dbReference type="STRING" id="1123029.SAMN02745172_00649"/>
<feature type="region of interest" description="Disordered" evidence="2">
    <location>
        <begin position="1"/>
        <end position="26"/>
    </location>
</feature>
<evidence type="ECO:0000256" key="2">
    <source>
        <dbReference type="SAM" id="MobiDB-lite"/>
    </source>
</evidence>
<dbReference type="Gene3D" id="1.10.1760.20">
    <property type="match status" value="1"/>
</dbReference>
<evidence type="ECO:0000313" key="5">
    <source>
        <dbReference type="Proteomes" id="UP000186406"/>
    </source>
</evidence>
<dbReference type="GO" id="GO:0015225">
    <property type="term" value="F:biotin transmembrane transporter activity"/>
    <property type="evidence" value="ECO:0007669"/>
    <property type="project" value="InterPro"/>
</dbReference>
<dbReference type="PANTHER" id="PTHR34295:SF1">
    <property type="entry name" value="BIOTIN TRANSPORTER BIOY"/>
    <property type="match status" value="1"/>
</dbReference>
<feature type="transmembrane region" description="Helical" evidence="3">
    <location>
        <begin position="155"/>
        <end position="175"/>
    </location>
</feature>
<keyword evidence="3" id="KW-1133">Transmembrane helix</keyword>
<gene>
    <name evidence="4" type="ORF">SAMN02745172_00649</name>
</gene>
<dbReference type="PANTHER" id="PTHR34295">
    <property type="entry name" value="BIOTIN TRANSPORTER BIOY"/>
    <property type="match status" value="1"/>
</dbReference>
<keyword evidence="5" id="KW-1185">Reference proteome</keyword>
<feature type="transmembrane region" description="Helical" evidence="3">
    <location>
        <begin position="76"/>
        <end position="98"/>
    </location>
</feature>
<dbReference type="Proteomes" id="UP000186406">
    <property type="component" value="Unassembled WGS sequence"/>
</dbReference>
<organism evidence="4 5">
    <name type="scientific">Pseudoxanthobacter soli DSM 19599</name>
    <dbReference type="NCBI Taxonomy" id="1123029"/>
    <lineage>
        <taxon>Bacteria</taxon>
        <taxon>Pseudomonadati</taxon>
        <taxon>Pseudomonadota</taxon>
        <taxon>Alphaproteobacteria</taxon>
        <taxon>Hyphomicrobiales</taxon>
        <taxon>Segnochrobactraceae</taxon>
        <taxon>Pseudoxanthobacter</taxon>
    </lineage>
</organism>
<dbReference type="RefSeq" id="WP_084563854.1">
    <property type="nucleotide sequence ID" value="NZ_FRXO01000001.1"/>
</dbReference>
<dbReference type="GO" id="GO:0005886">
    <property type="term" value="C:plasma membrane"/>
    <property type="evidence" value="ECO:0007669"/>
    <property type="project" value="InterPro"/>
</dbReference>
<evidence type="ECO:0000256" key="1">
    <source>
        <dbReference type="ARBA" id="ARBA00010692"/>
    </source>
</evidence>
<feature type="compositionally biased region" description="Low complexity" evidence="2">
    <location>
        <begin position="14"/>
        <end position="26"/>
    </location>
</feature>
<protein>
    <submittedName>
        <fullName evidence="4">Biotin transport system substrate-specific component</fullName>
    </submittedName>
</protein>
<evidence type="ECO:0000256" key="3">
    <source>
        <dbReference type="SAM" id="Phobius"/>
    </source>
</evidence>
<keyword evidence="3" id="KW-0472">Membrane</keyword>
<reference evidence="4 5" key="1">
    <citation type="submission" date="2016-12" db="EMBL/GenBank/DDBJ databases">
        <authorList>
            <person name="Song W.-J."/>
            <person name="Kurnit D.M."/>
        </authorList>
    </citation>
    <scope>NUCLEOTIDE SEQUENCE [LARGE SCALE GENOMIC DNA]</scope>
    <source>
        <strain evidence="4 5">DSM 19599</strain>
    </source>
</reference>
<feature type="transmembrane region" description="Helical" evidence="3">
    <location>
        <begin position="45"/>
        <end position="64"/>
    </location>
</feature>
<feature type="transmembrane region" description="Helical" evidence="3">
    <location>
        <begin position="195"/>
        <end position="212"/>
    </location>
</feature>
<proteinExistence type="inferred from homology"/>
<keyword evidence="3" id="KW-0812">Transmembrane</keyword>
<dbReference type="AlphaFoldDB" id="A0A1M7Z8D1"/>
<sequence>MLRAPDRTPAEAVSSATSPSPATSLSSTRSLPAARLQALHPALRLPVLVLVGSLVMVLCARANVPFWPVPMTLHVFGTMLLAGLFGGRTAGLMVLAYLAEGAAGLPVFSYSPTAGAGLAYLAGPTGGYLVGFAVAAFVAGTWIERRGLGGSWRMLVPMLAGLVLVYLLGGLWLAPFVGLSKVATVGILPFLPGDLVKVALAAAACLAVRDIARRVR</sequence>
<evidence type="ECO:0000313" key="4">
    <source>
        <dbReference type="EMBL" id="SHO61171.1"/>
    </source>
</evidence>
<feature type="transmembrane region" description="Helical" evidence="3">
    <location>
        <begin position="118"/>
        <end position="143"/>
    </location>
</feature>
<dbReference type="OrthoDB" id="9803495at2"/>
<dbReference type="Pfam" id="PF02632">
    <property type="entry name" value="BioY"/>
    <property type="match status" value="1"/>
</dbReference>
<accession>A0A1M7Z8D1</accession>
<dbReference type="EMBL" id="FRXO01000001">
    <property type="protein sequence ID" value="SHO61171.1"/>
    <property type="molecule type" value="Genomic_DNA"/>
</dbReference>
<comment type="similarity">
    <text evidence="1">Belongs to the BioY family.</text>
</comment>
<dbReference type="InterPro" id="IPR003784">
    <property type="entry name" value="BioY"/>
</dbReference>
<name>A0A1M7Z8D1_9HYPH</name>